<sequence>MAFSDNSPGANASSSKSSRFSSLKVFGKFSKEKDSLKPPPPPPKDPFYLNNRSLVSLHNTNESMPATPVTPHSIGTAYATSNTVLGSSQSQYVPSEHSKRPPLNATSSTYSLASSSASLVSSPSDAGAPSLPPLPKQPSQKKSGFFKFRRVTKSPSLRSASVDDEMSSLQSNREDENISTPYNFQHNIHVDDGLAGMPPSWTVSLAKAGFTEEEIAAIYARKQAGTLTPGNDFGSPYYSSYGSDRPKSPAAISIASSAAASSLQRPGTSTSSHGSAGGVSPILTHPVPRSTSLPRQYSDNSLRQTIVAGRNFSPSQSPNLGQQQQHVMRTERSRNNSASSVALSVSIPISESSRLRPNAVAVQGNSDDEASGAEHRQNQSSSNPSRQPSRNPSIKSRTDSPRMQPYVPTGLVNIASQGPQQGSPGSRPSTPPRRTYFVANSQTPPQMQSPPPSYSAVNGIHQQSMQMGSNGYPVEKSETEKDTPKQRVAAAGRQHHTQGSTDSTRSRSSSHSQSSPSLVTRSQPESPSKRPPFKHQYSISSASQQSRGSSNGSDHSPKRSMSTSTTTSRSSKRRSKRNFNNNELNLSLNLDLGLDSWTESLFSSMPSGSPTKPMFSSKENEDSSSERSKPTSTLPSSSSLSSSPPTRSGLGGGNSFLSSSTSRDTIKPPPKTEEPYRSVLDRPRPKPPAPVLGVPPRVHVIAEDSSPLSAASPSTTSFTTSPVASASPFASTFVTNADPPSPHQPLWTFAGSGESHGMLGVEQDDRQTFPVSPNMMSEYAPSIASPSPRAGLFDEIAGMVGIQLEDEYDDENEGKLSPESARGRGQGQGRTMAQRNQSPALSETHSPTIPISPGFGHLNGDGRVFGNGKINATSRTGNMGNRISAYRIQDRDKMRSALEADAEGYENGWREEKGQLGEEEDDNMLTTGGKSKSNRNSSRSSTSTVTTLTVRNTPAGVKTTAPGKVDTVDAVDAKSDGPAERPSTVRVSNSSAAQRTESPRPPPPLPLPQPPPVLSPTKSEFPLTRSKSPAASLKHPASPQSSTFGSEEGSAGLSSDVSSRLSGSSVSQLSPTTETDNEDEDELVYYLESPGPGQTDFNRGVQDYRHLLTSTTDTFGGVYKEDKHIESQVSQDDDDDDDDYDPDDDVLSSGHTISHGNVIPPPRPTIVISNAPVQSGPITAAMQSAITPITPAQRYPGWLSEVVKPLEEFIDEPIDPREYYSDLQEIAEGESGSVFVAKITETGNIHKLKLPPLLKAQDADNQMRGVTNLVAIKCVAIMPSGSTKLDDLRRELVLLRGVSHPNILSMDALYVDLVEDSLWVRMELMERSLADVIELIDGGLMLQERMIARFTSDIVEALTFLRSHNIAHRDVRSDNLLLNQHGFLKLTDFSNAIKLPRERPMAFDPVGVFYWQAPEIRIGPYNALKIDVWSMGATVWEMAQARPPFADSEGVSPADRWPALDKPQLYSPAFHDFLRLCSEPYHSRPDPDQLTKNPFVKNSCGRPVIIQLLQQCTAIEQAIQQREDNS</sequence>
<feature type="compositionally biased region" description="Low complexity" evidence="6">
    <location>
        <begin position="927"/>
        <end position="953"/>
    </location>
</feature>
<dbReference type="PANTHER" id="PTHR45832:SF22">
    <property type="entry name" value="SERINE_THREONINE-PROTEIN KINASE SAMKA-RELATED"/>
    <property type="match status" value="1"/>
</dbReference>
<dbReference type="Pfam" id="PF00786">
    <property type="entry name" value="PBD"/>
    <property type="match status" value="1"/>
</dbReference>
<dbReference type="Pfam" id="PF00069">
    <property type="entry name" value="Pkinase"/>
    <property type="match status" value="1"/>
</dbReference>
<comment type="catalytic activity">
    <reaction evidence="4">
        <text>L-threonyl-[protein] + ATP = O-phospho-L-threonyl-[protein] + ADP + H(+)</text>
        <dbReference type="Rhea" id="RHEA:46608"/>
        <dbReference type="Rhea" id="RHEA-COMP:11060"/>
        <dbReference type="Rhea" id="RHEA-COMP:11605"/>
        <dbReference type="ChEBI" id="CHEBI:15378"/>
        <dbReference type="ChEBI" id="CHEBI:30013"/>
        <dbReference type="ChEBI" id="CHEBI:30616"/>
        <dbReference type="ChEBI" id="CHEBI:61977"/>
        <dbReference type="ChEBI" id="CHEBI:456216"/>
        <dbReference type="EC" id="2.7.11.1"/>
    </reaction>
</comment>
<dbReference type="PROSITE" id="PS50011">
    <property type="entry name" value="PROTEIN_KINASE_DOM"/>
    <property type="match status" value="1"/>
</dbReference>
<dbReference type="InterPro" id="IPR036936">
    <property type="entry name" value="CRIB_dom_sf"/>
</dbReference>
<feature type="compositionally biased region" description="Basic and acidic residues" evidence="6">
    <location>
        <begin position="618"/>
        <end position="629"/>
    </location>
</feature>
<evidence type="ECO:0008006" key="11">
    <source>
        <dbReference type="Google" id="ProtNLM"/>
    </source>
</evidence>
<feature type="compositionally biased region" description="Polar residues" evidence="6">
    <location>
        <begin position="1"/>
        <end position="12"/>
    </location>
</feature>
<dbReference type="Gene3D" id="1.10.510.10">
    <property type="entry name" value="Transferase(Phosphotransferase) domain 1"/>
    <property type="match status" value="1"/>
</dbReference>
<feature type="compositionally biased region" description="Low complexity" evidence="6">
    <location>
        <begin position="378"/>
        <end position="393"/>
    </location>
</feature>
<keyword evidence="3" id="KW-0067">ATP-binding</keyword>
<dbReference type="Gene3D" id="3.90.810.10">
    <property type="entry name" value="CRIB domain"/>
    <property type="match status" value="1"/>
</dbReference>
<feature type="domain" description="CRIB" evidence="8">
    <location>
        <begin position="178"/>
        <end position="191"/>
    </location>
</feature>
<feature type="region of interest" description="Disordered" evidence="6">
    <location>
        <begin position="604"/>
        <end position="759"/>
    </location>
</feature>
<evidence type="ECO:0000256" key="1">
    <source>
        <dbReference type="ARBA" id="ARBA00008874"/>
    </source>
</evidence>
<dbReference type="SMART" id="SM00285">
    <property type="entry name" value="PBD"/>
    <property type="match status" value="1"/>
</dbReference>
<dbReference type="Proteomes" id="UP000054988">
    <property type="component" value="Unassembled WGS sequence"/>
</dbReference>
<dbReference type="SMART" id="SM00219">
    <property type="entry name" value="TyrKc"/>
    <property type="match status" value="1"/>
</dbReference>
<dbReference type="InterPro" id="IPR000095">
    <property type="entry name" value="CRIB_dom"/>
</dbReference>
<feature type="compositionally biased region" description="Pro residues" evidence="6">
    <location>
        <begin position="999"/>
        <end position="1014"/>
    </location>
</feature>
<dbReference type="EMBL" id="LATX01002119">
    <property type="protein sequence ID" value="KTB34146.1"/>
    <property type="molecule type" value="Genomic_DNA"/>
</dbReference>
<dbReference type="SUPFAM" id="SSF56112">
    <property type="entry name" value="Protein kinase-like (PK-like)"/>
    <property type="match status" value="1"/>
</dbReference>
<evidence type="ECO:0000313" key="10">
    <source>
        <dbReference type="Proteomes" id="UP000054988"/>
    </source>
</evidence>
<proteinExistence type="inferred from homology"/>
<feature type="compositionally biased region" description="Polar residues" evidence="6">
    <location>
        <begin position="985"/>
        <end position="996"/>
    </location>
</feature>
<comment type="catalytic activity">
    <reaction evidence="5">
        <text>L-seryl-[protein] + ATP = O-phospho-L-seryl-[protein] + ADP + H(+)</text>
        <dbReference type="Rhea" id="RHEA:17989"/>
        <dbReference type="Rhea" id="RHEA-COMP:9863"/>
        <dbReference type="Rhea" id="RHEA-COMP:11604"/>
        <dbReference type="ChEBI" id="CHEBI:15378"/>
        <dbReference type="ChEBI" id="CHEBI:29999"/>
        <dbReference type="ChEBI" id="CHEBI:30616"/>
        <dbReference type="ChEBI" id="CHEBI:83421"/>
        <dbReference type="ChEBI" id="CHEBI:456216"/>
        <dbReference type="EC" id="2.7.11.1"/>
    </reaction>
</comment>
<evidence type="ECO:0000256" key="3">
    <source>
        <dbReference type="ARBA" id="ARBA00022840"/>
    </source>
</evidence>
<feature type="compositionally biased region" description="Low complexity" evidence="6">
    <location>
        <begin position="416"/>
        <end position="446"/>
    </location>
</feature>
<dbReference type="PANTHER" id="PTHR45832">
    <property type="entry name" value="SERINE/THREONINE-PROTEIN KINASE SAMKA-RELATED-RELATED"/>
    <property type="match status" value="1"/>
</dbReference>
<evidence type="ECO:0000259" key="7">
    <source>
        <dbReference type="PROSITE" id="PS50011"/>
    </source>
</evidence>
<feature type="region of interest" description="Disordered" evidence="6">
    <location>
        <begin position="897"/>
        <end position="1099"/>
    </location>
</feature>
<feature type="compositionally biased region" description="Low complexity" evidence="6">
    <location>
        <begin position="1049"/>
        <end position="1074"/>
    </location>
</feature>
<evidence type="ECO:0000313" key="9">
    <source>
        <dbReference type="EMBL" id="KTB34146.1"/>
    </source>
</evidence>
<feature type="compositionally biased region" description="Polar residues" evidence="6">
    <location>
        <begin position="312"/>
        <end position="327"/>
    </location>
</feature>
<feature type="compositionally biased region" description="Low complexity" evidence="6">
    <location>
        <begin position="262"/>
        <end position="280"/>
    </location>
</feature>
<feature type="compositionally biased region" description="Low complexity" evidence="6">
    <location>
        <begin position="630"/>
        <end position="648"/>
    </location>
</feature>
<dbReference type="InterPro" id="IPR000719">
    <property type="entry name" value="Prot_kinase_dom"/>
</dbReference>
<organism evidence="9 10">
    <name type="scientific">Moniliophthora roreri</name>
    <name type="common">Frosty pod rot fungus</name>
    <name type="synonym">Monilia roreri</name>
    <dbReference type="NCBI Taxonomy" id="221103"/>
    <lineage>
        <taxon>Eukaryota</taxon>
        <taxon>Fungi</taxon>
        <taxon>Dikarya</taxon>
        <taxon>Basidiomycota</taxon>
        <taxon>Agaricomycotina</taxon>
        <taxon>Agaricomycetes</taxon>
        <taxon>Agaricomycetidae</taxon>
        <taxon>Agaricales</taxon>
        <taxon>Marasmiineae</taxon>
        <taxon>Marasmiaceae</taxon>
        <taxon>Moniliophthora</taxon>
    </lineage>
</organism>
<dbReference type="InterPro" id="IPR051931">
    <property type="entry name" value="PAK3-like"/>
</dbReference>
<dbReference type="PROSITE" id="PS50108">
    <property type="entry name" value="CRIB"/>
    <property type="match status" value="1"/>
</dbReference>
<evidence type="ECO:0000256" key="5">
    <source>
        <dbReference type="ARBA" id="ARBA00048679"/>
    </source>
</evidence>
<feature type="compositionally biased region" description="Low complexity" evidence="6">
    <location>
        <begin position="500"/>
        <end position="517"/>
    </location>
</feature>
<feature type="region of interest" description="Disordered" evidence="6">
    <location>
        <begin position="87"/>
        <end position="179"/>
    </location>
</feature>
<feature type="region of interest" description="Disordered" evidence="6">
    <location>
        <begin position="353"/>
        <end position="580"/>
    </location>
</feature>
<evidence type="ECO:0000256" key="4">
    <source>
        <dbReference type="ARBA" id="ARBA00047899"/>
    </source>
</evidence>
<feature type="compositionally biased region" description="Low complexity" evidence="6">
    <location>
        <begin position="13"/>
        <end position="22"/>
    </location>
</feature>
<feature type="region of interest" description="Disordered" evidence="6">
    <location>
        <begin position="262"/>
        <end position="298"/>
    </location>
</feature>
<feature type="compositionally biased region" description="Low complexity" evidence="6">
    <location>
        <begin position="705"/>
        <end position="728"/>
    </location>
</feature>
<feature type="compositionally biased region" description="Acidic residues" evidence="6">
    <location>
        <begin position="1131"/>
        <end position="1146"/>
    </location>
</feature>
<feature type="compositionally biased region" description="Polar residues" evidence="6">
    <location>
        <begin position="829"/>
        <end position="849"/>
    </location>
</feature>
<feature type="domain" description="Protein kinase" evidence="7">
    <location>
        <begin position="1220"/>
        <end position="1496"/>
    </location>
</feature>
<dbReference type="GO" id="GO:0004713">
    <property type="term" value="F:protein tyrosine kinase activity"/>
    <property type="evidence" value="ECO:0007669"/>
    <property type="project" value="InterPro"/>
</dbReference>
<feature type="compositionally biased region" description="Basic and acidic residues" evidence="6">
    <location>
        <begin position="664"/>
        <end position="684"/>
    </location>
</feature>
<feature type="compositionally biased region" description="Basic and acidic residues" evidence="6">
    <location>
        <begin position="475"/>
        <end position="485"/>
    </location>
</feature>
<protein>
    <recommendedName>
        <fullName evidence="11">Protein kinase domain-containing protein</fullName>
    </recommendedName>
</protein>
<name>A0A0W0FD90_MONRR</name>
<dbReference type="eggNOG" id="KOG0578">
    <property type="taxonomic scope" value="Eukaryota"/>
</dbReference>
<keyword evidence="2" id="KW-0547">Nucleotide-binding</keyword>
<reference evidence="9 10" key="1">
    <citation type="submission" date="2015-12" db="EMBL/GenBank/DDBJ databases">
        <title>Draft genome sequence of Moniliophthora roreri, the causal agent of frosty pod rot of cacao.</title>
        <authorList>
            <person name="Aime M.C."/>
            <person name="Diaz-Valderrama J.R."/>
            <person name="Kijpornyongpan T."/>
            <person name="Phillips-Mora W."/>
        </authorList>
    </citation>
    <scope>NUCLEOTIDE SEQUENCE [LARGE SCALE GENOMIC DNA]</scope>
    <source>
        <strain evidence="9 10">MCA 2952</strain>
    </source>
</reference>
<feature type="compositionally biased region" description="Polar residues" evidence="6">
    <location>
        <begin position="50"/>
        <end position="64"/>
    </location>
</feature>
<gene>
    <name evidence="9" type="ORF">WG66_13280</name>
</gene>
<feature type="compositionally biased region" description="Low complexity" evidence="6">
    <location>
        <begin position="105"/>
        <end position="126"/>
    </location>
</feature>
<comment type="similarity">
    <text evidence="1">Belongs to the protein kinase superfamily. STE Ser/Thr protein kinase family. STE20 subfamily.</text>
</comment>
<evidence type="ECO:0000259" key="8">
    <source>
        <dbReference type="PROSITE" id="PS50108"/>
    </source>
</evidence>
<dbReference type="GO" id="GO:0004674">
    <property type="term" value="F:protein serine/threonine kinase activity"/>
    <property type="evidence" value="ECO:0007669"/>
    <property type="project" value="UniProtKB-EC"/>
</dbReference>
<dbReference type="GO" id="GO:0005524">
    <property type="term" value="F:ATP binding"/>
    <property type="evidence" value="ECO:0007669"/>
    <property type="project" value="UniProtKB-KW"/>
</dbReference>
<dbReference type="InterPro" id="IPR020635">
    <property type="entry name" value="Tyr_kinase_cat_dom"/>
</dbReference>
<dbReference type="GO" id="GO:0106310">
    <property type="term" value="F:protein serine kinase activity"/>
    <property type="evidence" value="ECO:0007669"/>
    <property type="project" value="RHEA"/>
</dbReference>
<comment type="caution">
    <text evidence="9">The sequence shown here is derived from an EMBL/GenBank/DDBJ whole genome shotgun (WGS) entry which is preliminary data.</text>
</comment>
<feature type="compositionally biased region" description="Polar residues" evidence="6">
    <location>
        <begin position="289"/>
        <end position="298"/>
    </location>
</feature>
<evidence type="ECO:0000256" key="2">
    <source>
        <dbReference type="ARBA" id="ARBA00022741"/>
    </source>
</evidence>
<feature type="compositionally biased region" description="Polar residues" evidence="6">
    <location>
        <begin position="460"/>
        <end position="469"/>
    </location>
</feature>
<feature type="region of interest" description="Disordered" evidence="6">
    <location>
        <begin position="310"/>
        <end position="340"/>
    </location>
</feature>
<feature type="region of interest" description="Disordered" evidence="6">
    <location>
        <begin position="808"/>
        <end position="849"/>
    </location>
</feature>
<feature type="region of interest" description="Disordered" evidence="6">
    <location>
        <begin position="1119"/>
        <end position="1163"/>
    </location>
</feature>
<feature type="region of interest" description="Disordered" evidence="6">
    <location>
        <begin position="1"/>
        <end position="75"/>
    </location>
</feature>
<evidence type="ECO:0000256" key="6">
    <source>
        <dbReference type="SAM" id="MobiDB-lite"/>
    </source>
</evidence>
<dbReference type="InterPro" id="IPR011009">
    <property type="entry name" value="Kinase-like_dom_sf"/>
</dbReference>
<feature type="compositionally biased region" description="Low complexity" evidence="6">
    <location>
        <begin position="538"/>
        <end position="569"/>
    </location>
</feature>
<accession>A0A0W0FD90</accession>